<accession>A0A9D1WHA9</accession>
<evidence type="ECO:0000259" key="11">
    <source>
        <dbReference type="PROSITE" id="PS50862"/>
    </source>
</evidence>
<dbReference type="Proteomes" id="UP000886817">
    <property type="component" value="Unassembled WGS sequence"/>
</dbReference>
<evidence type="ECO:0000313" key="12">
    <source>
        <dbReference type="EMBL" id="HIX59226.1"/>
    </source>
</evidence>
<dbReference type="CDD" id="cd00773">
    <property type="entry name" value="HisRS-like_core"/>
    <property type="match status" value="1"/>
</dbReference>
<dbReference type="PROSITE" id="PS50862">
    <property type="entry name" value="AA_TRNA_LIGASE_II"/>
    <property type="match status" value="1"/>
</dbReference>
<dbReference type="PIRSF" id="PIRSF001549">
    <property type="entry name" value="His-tRNA_synth"/>
    <property type="match status" value="1"/>
</dbReference>
<evidence type="ECO:0000256" key="4">
    <source>
        <dbReference type="ARBA" id="ARBA00020397"/>
    </source>
</evidence>
<dbReference type="InterPro" id="IPR006195">
    <property type="entry name" value="aa-tRNA-synth_II"/>
</dbReference>
<feature type="binding site" evidence="10">
    <location>
        <begin position="80"/>
        <end position="82"/>
    </location>
    <ligand>
        <name>L-histidine</name>
        <dbReference type="ChEBI" id="CHEBI:57595"/>
    </ligand>
</feature>
<keyword evidence="12" id="KW-0808">Transferase</keyword>
<comment type="miscellaneous">
    <text evidence="9">This function is generally fulfilled by the C-terminal part of HisG, which is missing in some bacteria such as this one.</text>
</comment>
<feature type="binding site" evidence="10">
    <location>
        <begin position="273"/>
        <end position="274"/>
    </location>
    <ligand>
        <name>L-histidine</name>
        <dbReference type="ChEBI" id="CHEBI:57595"/>
    </ligand>
</feature>
<evidence type="ECO:0000256" key="2">
    <source>
        <dbReference type="ARBA" id="ARBA00004667"/>
    </source>
</evidence>
<dbReference type="NCBIfam" id="TIGR00443">
    <property type="entry name" value="hisZ_biosyn_reg"/>
    <property type="match status" value="1"/>
</dbReference>
<dbReference type="InterPro" id="IPR045864">
    <property type="entry name" value="aa-tRNA-synth_II/BPL/LPL"/>
</dbReference>
<dbReference type="PANTHER" id="PTHR43707">
    <property type="entry name" value="HISTIDYL-TRNA SYNTHETASE"/>
    <property type="match status" value="1"/>
</dbReference>
<comment type="function">
    <text evidence="8 9">Required for the first step of histidine biosynthesis. May allow the feedback regulation of ATP phosphoribosyltransferase activity by histidine.</text>
</comment>
<dbReference type="Pfam" id="PF13393">
    <property type="entry name" value="tRNA-synt_His"/>
    <property type="match status" value="1"/>
</dbReference>
<evidence type="ECO:0000256" key="3">
    <source>
        <dbReference type="ARBA" id="ARBA00005539"/>
    </source>
</evidence>
<evidence type="ECO:0000313" key="13">
    <source>
        <dbReference type="Proteomes" id="UP000886817"/>
    </source>
</evidence>
<name>A0A9D1WHA9_9FIRM</name>
<reference evidence="12" key="1">
    <citation type="journal article" date="2021" name="PeerJ">
        <title>Extensive microbial diversity within the chicken gut microbiome revealed by metagenomics and culture.</title>
        <authorList>
            <person name="Gilroy R."/>
            <person name="Ravi A."/>
            <person name="Getino M."/>
            <person name="Pursley I."/>
            <person name="Horton D.L."/>
            <person name="Alikhan N.F."/>
            <person name="Baker D."/>
            <person name="Gharbi K."/>
            <person name="Hall N."/>
            <person name="Watson M."/>
            <person name="Adriaenssens E.M."/>
            <person name="Foster-Nyarko E."/>
            <person name="Jarju S."/>
            <person name="Secka A."/>
            <person name="Antonio M."/>
            <person name="Oren A."/>
            <person name="Chaudhuri R.R."/>
            <person name="La Ragione R."/>
            <person name="Hildebrand F."/>
            <person name="Pallen M.J."/>
        </authorList>
    </citation>
    <scope>NUCLEOTIDE SEQUENCE</scope>
    <source>
        <strain evidence="12">ChiSjej1B19-8411</strain>
    </source>
</reference>
<dbReference type="InterPro" id="IPR004516">
    <property type="entry name" value="HisRS/HisZ"/>
</dbReference>
<gene>
    <name evidence="9 12" type="primary">hisZ</name>
    <name evidence="12" type="ORF">IAA45_05865</name>
</gene>
<feature type="binding site" evidence="10">
    <location>
        <position position="124"/>
    </location>
    <ligand>
        <name>L-histidine</name>
        <dbReference type="ChEBI" id="CHEBI:57595"/>
    </ligand>
</feature>
<comment type="pathway">
    <text evidence="2 9">Amino-acid biosynthesis; L-histidine biosynthesis; L-histidine from 5-phospho-alpha-D-ribose 1-diphosphate: step 1/9.</text>
</comment>
<proteinExistence type="inferred from homology"/>
<evidence type="ECO:0000256" key="8">
    <source>
        <dbReference type="ARBA" id="ARBA00025246"/>
    </source>
</evidence>
<protein>
    <recommendedName>
        <fullName evidence="4 9">ATP phosphoribosyltransferase regulatory subunit</fullName>
    </recommendedName>
</protein>
<comment type="subunit">
    <text evidence="9">Heteromultimer composed of HisG and HisZ subunits.</text>
</comment>
<evidence type="ECO:0000256" key="6">
    <source>
        <dbReference type="ARBA" id="ARBA00022605"/>
    </source>
</evidence>
<dbReference type="Gene3D" id="3.30.930.10">
    <property type="entry name" value="Bira Bifunctional Protein, Domain 2"/>
    <property type="match status" value="1"/>
</dbReference>
<dbReference type="AlphaFoldDB" id="A0A9D1WHA9"/>
<dbReference type="SUPFAM" id="SSF55681">
    <property type="entry name" value="Class II aaRS and biotin synthetases"/>
    <property type="match status" value="1"/>
</dbReference>
<dbReference type="InterPro" id="IPR041715">
    <property type="entry name" value="HisRS-like_core"/>
</dbReference>
<dbReference type="HAMAP" id="MF_00125">
    <property type="entry name" value="HisZ"/>
    <property type="match status" value="1"/>
</dbReference>
<evidence type="ECO:0000256" key="1">
    <source>
        <dbReference type="ARBA" id="ARBA00004496"/>
    </source>
</evidence>
<dbReference type="GO" id="GO:0005737">
    <property type="term" value="C:cytoplasm"/>
    <property type="evidence" value="ECO:0007669"/>
    <property type="project" value="UniProtKB-SubCell"/>
</dbReference>
<dbReference type="GO" id="GO:0006427">
    <property type="term" value="P:histidyl-tRNA aminoacylation"/>
    <property type="evidence" value="ECO:0007669"/>
    <property type="project" value="TreeGrafter"/>
</dbReference>
<feature type="domain" description="Aminoacyl-transfer RNA synthetases class-II family profile" evidence="11">
    <location>
        <begin position="25"/>
        <end position="374"/>
    </location>
</feature>
<keyword evidence="7 9" id="KW-0368">Histidine biosynthesis</keyword>
<sequence>MDRIFHTPEGVRDICKQECRQKLTLQKKIRRVFHSYGYEDIETPTFEYFEVFSKEVGTIPSKDLYKFFDREGHTLVLRPDFTPSIARAAATYFLPEQEDVRLCYTGNTFINNSSFQGRLKESTQMGVERIGDASVDVDAELLAMMTECLLAAGLTEFQISVGQVQFFKALLEEAGMDEETCENLRSLISSKNNFGVEELILGLNLKPELEQAFLQLPELFGTAEVLQHARNLTDNPKALAAIGRLEEIYQVLCCYGYEKYISFDLGMLSKYNYYTGIICQAFTYGTGEPVVKGGRYDTLLEHFGKPACAVGFAISMDPLMLALTRQKLLPGEECETEELTYTRENRAEVIRKAVEFRKAGRRVILKCLDKRRMP</sequence>
<evidence type="ECO:0000256" key="7">
    <source>
        <dbReference type="ARBA" id="ARBA00023102"/>
    </source>
</evidence>
<evidence type="ECO:0000256" key="5">
    <source>
        <dbReference type="ARBA" id="ARBA00022490"/>
    </source>
</evidence>
<evidence type="ECO:0000256" key="10">
    <source>
        <dbReference type="PIRSR" id="PIRSR001549-1"/>
    </source>
</evidence>
<dbReference type="PANTHER" id="PTHR43707:SF6">
    <property type="entry name" value="ATP PHOSPHORIBOSYLTRANSFERASE REGULATORY SUBUNIT"/>
    <property type="match status" value="1"/>
</dbReference>
<keyword evidence="12" id="KW-0328">Glycosyltransferase</keyword>
<comment type="caution">
    <text evidence="12">The sequence shown here is derived from an EMBL/GenBank/DDBJ whole genome shotgun (WGS) entry which is preliminary data.</text>
</comment>
<comment type="subcellular location">
    <subcellularLocation>
        <location evidence="1 9">Cytoplasm</location>
    </subcellularLocation>
</comment>
<keyword evidence="6 9" id="KW-0028">Amino-acid biosynthesis</keyword>
<dbReference type="GO" id="GO:0016757">
    <property type="term" value="F:glycosyltransferase activity"/>
    <property type="evidence" value="ECO:0007669"/>
    <property type="project" value="UniProtKB-KW"/>
</dbReference>
<dbReference type="InterPro" id="IPR004517">
    <property type="entry name" value="HisZ"/>
</dbReference>
<evidence type="ECO:0000256" key="9">
    <source>
        <dbReference type="HAMAP-Rule" id="MF_00125"/>
    </source>
</evidence>
<organism evidence="12 13">
    <name type="scientific">Candidatus Blautia gallistercoris</name>
    <dbReference type="NCBI Taxonomy" id="2838490"/>
    <lineage>
        <taxon>Bacteria</taxon>
        <taxon>Bacillati</taxon>
        <taxon>Bacillota</taxon>
        <taxon>Clostridia</taxon>
        <taxon>Lachnospirales</taxon>
        <taxon>Lachnospiraceae</taxon>
        <taxon>Blautia</taxon>
    </lineage>
</organism>
<reference evidence="12" key="2">
    <citation type="submission" date="2021-04" db="EMBL/GenBank/DDBJ databases">
        <authorList>
            <person name="Gilroy R."/>
        </authorList>
    </citation>
    <scope>NUCLEOTIDE SEQUENCE</scope>
    <source>
        <strain evidence="12">ChiSjej1B19-8411</strain>
    </source>
</reference>
<dbReference type="GO" id="GO:0000105">
    <property type="term" value="P:L-histidine biosynthetic process"/>
    <property type="evidence" value="ECO:0007669"/>
    <property type="project" value="UniProtKB-UniRule"/>
</dbReference>
<keyword evidence="5 9" id="KW-0963">Cytoplasm</keyword>
<comment type="similarity">
    <text evidence="3 9">Belongs to the class-II aminoacyl-tRNA synthetase family. HisZ subfamily.</text>
</comment>
<dbReference type="EMBL" id="DXEX01000132">
    <property type="protein sequence ID" value="HIX59226.1"/>
    <property type="molecule type" value="Genomic_DNA"/>
</dbReference>
<dbReference type="GO" id="GO:0004821">
    <property type="term" value="F:histidine-tRNA ligase activity"/>
    <property type="evidence" value="ECO:0007669"/>
    <property type="project" value="TreeGrafter"/>
</dbReference>
<feature type="binding site" evidence="10">
    <location>
        <position position="128"/>
    </location>
    <ligand>
        <name>L-histidine</name>
        <dbReference type="ChEBI" id="CHEBI:57595"/>
    </ligand>
</feature>
<dbReference type="GO" id="GO:0140096">
    <property type="term" value="F:catalytic activity, acting on a protein"/>
    <property type="evidence" value="ECO:0007669"/>
    <property type="project" value="UniProtKB-ARBA"/>
</dbReference>